<evidence type="ECO:0000256" key="6">
    <source>
        <dbReference type="ARBA" id="ARBA00022967"/>
    </source>
</evidence>
<dbReference type="Gene3D" id="3.40.1110.10">
    <property type="entry name" value="Calcium-transporting ATPase, cytoplasmic domain N"/>
    <property type="match status" value="1"/>
</dbReference>
<dbReference type="InterPro" id="IPR008250">
    <property type="entry name" value="ATPase_P-typ_transduc_dom_A_sf"/>
</dbReference>
<evidence type="ECO:0000256" key="2">
    <source>
        <dbReference type="ARBA" id="ARBA00022475"/>
    </source>
</evidence>
<evidence type="ECO:0000256" key="8">
    <source>
        <dbReference type="ARBA" id="ARBA00023136"/>
    </source>
</evidence>
<reference evidence="11 12" key="1">
    <citation type="submission" date="2017-06" db="EMBL/GenBank/DDBJ databases">
        <title>Ant-infecting Ophiocordyceps genomes reveal a high diversity of potential behavioral manipulation genes and a possible major role for enterotoxins.</title>
        <authorList>
            <person name="De Bekker C."/>
            <person name="Evans H.C."/>
            <person name="Brachmann A."/>
            <person name="Hughes D.P."/>
        </authorList>
    </citation>
    <scope>NUCLEOTIDE SEQUENCE [LARGE SCALE GENOMIC DNA]</scope>
    <source>
        <strain evidence="11 12">1348a</strain>
    </source>
</reference>
<evidence type="ECO:0000313" key="12">
    <source>
        <dbReference type="Proteomes" id="UP000224854"/>
    </source>
</evidence>
<evidence type="ECO:0000256" key="1">
    <source>
        <dbReference type="ARBA" id="ARBA00004651"/>
    </source>
</evidence>
<dbReference type="PANTHER" id="PTHR43294">
    <property type="entry name" value="SODIUM/POTASSIUM-TRANSPORTING ATPASE SUBUNIT ALPHA"/>
    <property type="match status" value="1"/>
</dbReference>
<proteinExistence type="predicted"/>
<dbReference type="InterPro" id="IPR023298">
    <property type="entry name" value="ATPase_P-typ_TM_dom_sf"/>
</dbReference>
<dbReference type="InterPro" id="IPR001757">
    <property type="entry name" value="P_typ_ATPase"/>
</dbReference>
<sequence length="471" mass="51252">MFQDWSTSRVMASIKDMLPEQCLVKRDGNSVSLPAEDLVPGDIVSIKAGNKLPADMRFIDMSLDAKFDRSVLTGESRPIAATVHHTDSNYLETHNIGLQGTHCIIGSGTGIVVATGDRTVFGRIAALTNEPNPKMTTLEREVLYFVLFICGIMLAMIVAVLIIWGAWLKRDYPDWINVPTLIVDCVSVAVAFIPEGLPIAITAGLTITANMMKKHKVLCKSLKTVETLGSVSVICSDKTGTLTQGKMSLTDCSVGNVNMPVTSLLDDKEKRLDAFGQLGALAALCNAAEMDAATQPDVPVAKRHVFGDATDSAVLRFSESLADGNVAYFRSCWHRVYELAFNSKNKFMIRTFKVVRREALSLTLNKEVADGFGDSDLLVTVKGAPDVLMGRCSHYLTASGSVEPLNPNMVATFERVKDIYSSQGKRCLLLARKTVSSGVVMTEQPDTVKYDEAMQEQAKGGLTLRAFGLPW</sequence>
<evidence type="ECO:0000259" key="10">
    <source>
        <dbReference type="Pfam" id="PF00122"/>
    </source>
</evidence>
<keyword evidence="8 9" id="KW-0472">Membrane</keyword>
<feature type="domain" description="P-type ATPase A" evidence="10">
    <location>
        <begin position="17"/>
        <end position="128"/>
    </location>
</feature>
<dbReference type="GO" id="GO:0030007">
    <property type="term" value="P:intracellular potassium ion homeostasis"/>
    <property type="evidence" value="ECO:0007669"/>
    <property type="project" value="TreeGrafter"/>
</dbReference>
<keyword evidence="12" id="KW-1185">Reference proteome</keyword>
<dbReference type="NCBIfam" id="TIGR01494">
    <property type="entry name" value="ATPase_P-type"/>
    <property type="match status" value="1"/>
</dbReference>
<keyword evidence="6" id="KW-1278">Translocase</keyword>
<dbReference type="InterPro" id="IPR059000">
    <property type="entry name" value="ATPase_P-type_domA"/>
</dbReference>
<dbReference type="SUPFAM" id="SSF81660">
    <property type="entry name" value="Metal cation-transporting ATPase, ATP-binding domain N"/>
    <property type="match status" value="1"/>
</dbReference>
<name>A0A2C5ZQ68_9HYPO</name>
<gene>
    <name evidence="11" type="ORF">CDD82_6836</name>
</gene>
<dbReference type="GO" id="GO:1902600">
    <property type="term" value="P:proton transmembrane transport"/>
    <property type="evidence" value="ECO:0007669"/>
    <property type="project" value="TreeGrafter"/>
</dbReference>
<dbReference type="AlphaFoldDB" id="A0A2C5ZQ68"/>
<evidence type="ECO:0000313" key="11">
    <source>
        <dbReference type="EMBL" id="PHH82146.1"/>
    </source>
</evidence>
<dbReference type="InterPro" id="IPR018303">
    <property type="entry name" value="ATPase_P-typ_P_site"/>
</dbReference>
<dbReference type="PANTHER" id="PTHR43294:SF21">
    <property type="entry name" value="CATION TRANSPORTING ATPASE"/>
    <property type="match status" value="1"/>
</dbReference>
<dbReference type="GO" id="GO:0005886">
    <property type="term" value="C:plasma membrane"/>
    <property type="evidence" value="ECO:0007669"/>
    <property type="project" value="UniProtKB-SubCell"/>
</dbReference>
<dbReference type="Proteomes" id="UP000224854">
    <property type="component" value="Unassembled WGS sequence"/>
</dbReference>
<dbReference type="InterPro" id="IPR050510">
    <property type="entry name" value="Cation_transp_ATPase_P-type"/>
</dbReference>
<evidence type="ECO:0000256" key="9">
    <source>
        <dbReference type="SAM" id="Phobius"/>
    </source>
</evidence>
<keyword evidence="2" id="KW-1003">Cell membrane</keyword>
<evidence type="ECO:0000256" key="3">
    <source>
        <dbReference type="ARBA" id="ARBA00022692"/>
    </source>
</evidence>
<dbReference type="GO" id="GO:0016887">
    <property type="term" value="F:ATP hydrolysis activity"/>
    <property type="evidence" value="ECO:0007669"/>
    <property type="project" value="InterPro"/>
</dbReference>
<dbReference type="FunFam" id="3.40.50.1000:FF:000001">
    <property type="entry name" value="Phospholipid-transporting ATPase IC"/>
    <property type="match status" value="1"/>
</dbReference>
<dbReference type="GO" id="GO:0006883">
    <property type="term" value="P:intracellular sodium ion homeostasis"/>
    <property type="evidence" value="ECO:0007669"/>
    <property type="project" value="TreeGrafter"/>
</dbReference>
<dbReference type="OrthoDB" id="158672at2759"/>
<evidence type="ECO:0000256" key="5">
    <source>
        <dbReference type="ARBA" id="ARBA00022840"/>
    </source>
</evidence>
<keyword evidence="5" id="KW-0067">ATP-binding</keyword>
<keyword evidence="4" id="KW-0547">Nucleotide-binding</keyword>
<dbReference type="PROSITE" id="PS00154">
    <property type="entry name" value="ATPASE_E1_E2"/>
    <property type="match status" value="1"/>
</dbReference>
<keyword evidence="3 9" id="KW-0812">Transmembrane</keyword>
<dbReference type="Pfam" id="PF13246">
    <property type="entry name" value="Cation_ATPase"/>
    <property type="match status" value="1"/>
</dbReference>
<keyword evidence="7 9" id="KW-1133">Transmembrane helix</keyword>
<protein>
    <recommendedName>
        <fullName evidence="10">P-type ATPase A domain-containing protein</fullName>
    </recommendedName>
</protein>
<dbReference type="Gene3D" id="1.20.1110.10">
    <property type="entry name" value="Calcium-transporting ATPase, transmembrane domain"/>
    <property type="match status" value="1"/>
</dbReference>
<comment type="subcellular location">
    <subcellularLocation>
        <location evidence="1">Cell membrane</location>
        <topology evidence="1">Multi-pass membrane protein</topology>
    </subcellularLocation>
</comment>
<organism evidence="11 12">
    <name type="scientific">Ophiocordyceps australis</name>
    <dbReference type="NCBI Taxonomy" id="1399860"/>
    <lineage>
        <taxon>Eukaryota</taxon>
        <taxon>Fungi</taxon>
        <taxon>Dikarya</taxon>
        <taxon>Ascomycota</taxon>
        <taxon>Pezizomycotina</taxon>
        <taxon>Sordariomycetes</taxon>
        <taxon>Hypocreomycetidae</taxon>
        <taxon>Hypocreales</taxon>
        <taxon>Ophiocordycipitaceae</taxon>
        <taxon>Ophiocordyceps</taxon>
    </lineage>
</organism>
<feature type="transmembrane region" description="Helical" evidence="9">
    <location>
        <begin position="142"/>
        <end position="167"/>
    </location>
</feature>
<dbReference type="Pfam" id="PF00122">
    <property type="entry name" value="E1-E2_ATPase"/>
    <property type="match status" value="1"/>
</dbReference>
<dbReference type="EMBL" id="NJEU01000074">
    <property type="protein sequence ID" value="PHH82146.1"/>
    <property type="molecule type" value="Genomic_DNA"/>
</dbReference>
<dbReference type="Gene3D" id="2.70.150.10">
    <property type="entry name" value="Calcium-transporting ATPase, cytoplasmic transduction domain A"/>
    <property type="match status" value="1"/>
</dbReference>
<feature type="transmembrane region" description="Helical" evidence="9">
    <location>
        <begin position="187"/>
        <end position="207"/>
    </location>
</feature>
<dbReference type="GO" id="GO:0005524">
    <property type="term" value="F:ATP binding"/>
    <property type="evidence" value="ECO:0007669"/>
    <property type="project" value="UniProtKB-KW"/>
</dbReference>
<dbReference type="InterPro" id="IPR023299">
    <property type="entry name" value="ATPase_P-typ_cyto_dom_N"/>
</dbReference>
<dbReference type="GO" id="GO:1990573">
    <property type="term" value="P:potassium ion import across plasma membrane"/>
    <property type="evidence" value="ECO:0007669"/>
    <property type="project" value="TreeGrafter"/>
</dbReference>
<dbReference type="GO" id="GO:0036376">
    <property type="term" value="P:sodium ion export across plasma membrane"/>
    <property type="evidence" value="ECO:0007669"/>
    <property type="project" value="TreeGrafter"/>
</dbReference>
<evidence type="ECO:0000256" key="4">
    <source>
        <dbReference type="ARBA" id="ARBA00022741"/>
    </source>
</evidence>
<dbReference type="SUPFAM" id="SSF81653">
    <property type="entry name" value="Calcium ATPase, transduction domain A"/>
    <property type="match status" value="1"/>
</dbReference>
<dbReference type="GO" id="GO:0005391">
    <property type="term" value="F:P-type sodium:potassium-exchanging transporter activity"/>
    <property type="evidence" value="ECO:0007669"/>
    <property type="project" value="TreeGrafter"/>
</dbReference>
<dbReference type="SUPFAM" id="SSF81665">
    <property type="entry name" value="Calcium ATPase, transmembrane domain M"/>
    <property type="match status" value="1"/>
</dbReference>
<comment type="caution">
    <text evidence="11">The sequence shown here is derived from an EMBL/GenBank/DDBJ whole genome shotgun (WGS) entry which is preliminary data.</text>
</comment>
<evidence type="ECO:0000256" key="7">
    <source>
        <dbReference type="ARBA" id="ARBA00022989"/>
    </source>
</evidence>
<accession>A0A2C5ZQ68</accession>
<dbReference type="PRINTS" id="PR00119">
    <property type="entry name" value="CATATPASE"/>
</dbReference>